<organism evidence="1">
    <name type="scientific">marine metagenome</name>
    <dbReference type="NCBI Taxonomy" id="408172"/>
    <lineage>
        <taxon>unclassified sequences</taxon>
        <taxon>metagenomes</taxon>
        <taxon>ecological metagenomes</taxon>
    </lineage>
</organism>
<dbReference type="AlphaFoldDB" id="A0A381PSC2"/>
<dbReference type="InterPro" id="IPR021889">
    <property type="entry name" value="DUF3500"/>
</dbReference>
<dbReference type="EMBL" id="UINC01001076">
    <property type="protein sequence ID" value="SUZ69941.1"/>
    <property type="molecule type" value="Genomic_DNA"/>
</dbReference>
<dbReference type="PANTHER" id="PTHR37489">
    <property type="entry name" value="DUF3500 DOMAIN-CONTAINING PROTEIN"/>
    <property type="match status" value="1"/>
</dbReference>
<name>A0A381PSC2_9ZZZZ</name>
<evidence type="ECO:0000313" key="1">
    <source>
        <dbReference type="EMBL" id="SUZ69941.1"/>
    </source>
</evidence>
<reference evidence="1" key="1">
    <citation type="submission" date="2018-05" db="EMBL/GenBank/DDBJ databases">
        <authorList>
            <person name="Lanie J.A."/>
            <person name="Ng W.-L."/>
            <person name="Kazmierczak K.M."/>
            <person name="Andrzejewski T.M."/>
            <person name="Davidsen T.M."/>
            <person name="Wayne K.J."/>
            <person name="Tettelin H."/>
            <person name="Glass J.I."/>
            <person name="Rusch D."/>
            <person name="Podicherti R."/>
            <person name="Tsui H.-C.T."/>
            <person name="Winkler M.E."/>
        </authorList>
    </citation>
    <scope>NUCLEOTIDE SEQUENCE</scope>
</reference>
<dbReference type="Pfam" id="PF12006">
    <property type="entry name" value="DUF3500"/>
    <property type="match status" value="1"/>
</dbReference>
<evidence type="ECO:0008006" key="2">
    <source>
        <dbReference type="Google" id="ProtNLM"/>
    </source>
</evidence>
<sequence>MRKILTTLGAACSAVILVATFTIRTIEAPAAEVEDRTVAPAVVGGHMAAAANTFIGTLSSDQRGQGTWDLDAEQRFDWHFIPRERYGVVLKDMNAEQRTAAHGLLQSVLSSQGYLKATGVMHLEGILGLIEGRPDRRDPEDYYFNIFGSPSEDGAWAWRFEGHHISMNFAAAGDAPPSVTPTFMGSNPAVVGEGPNAGRRLLGAEEDLARELLALFSSDQLRTVILEGDAPRDIITGNARMVEFDTYQGLPASEMNATQSHALMLLIEEYLNNASAEVADAKMQQILDTGLERLHFAWAGSAERGEGHYYRIHGPTVLIEYDNTQGGANHVHSVLRDPQNDFGDDLLRQHYEEADHP</sequence>
<accession>A0A381PSC2</accession>
<proteinExistence type="predicted"/>
<gene>
    <name evidence="1" type="ORF">METZ01_LOCUS22795</name>
</gene>
<protein>
    <recommendedName>
        <fullName evidence="2">DUF3500 domain-containing protein</fullName>
    </recommendedName>
</protein>
<dbReference type="PANTHER" id="PTHR37489:SF1">
    <property type="entry name" value="DUF3500 DOMAIN-CONTAINING PROTEIN"/>
    <property type="match status" value="1"/>
</dbReference>